<keyword evidence="1" id="KW-0472">Membrane</keyword>
<dbReference type="Proteomes" id="UP000516173">
    <property type="component" value="Chromosome"/>
</dbReference>
<name>A0A7G1KUL2_9NOCA</name>
<gene>
    <name evidence="2" type="ORF">NWFMUON74_66590</name>
</gene>
<feature type="transmembrane region" description="Helical" evidence="1">
    <location>
        <begin position="21"/>
        <end position="44"/>
    </location>
</feature>
<evidence type="ECO:0000256" key="1">
    <source>
        <dbReference type="SAM" id="Phobius"/>
    </source>
</evidence>
<evidence type="ECO:0000313" key="2">
    <source>
        <dbReference type="EMBL" id="BCK58887.1"/>
    </source>
</evidence>
<proteinExistence type="predicted"/>
<evidence type="ECO:0000313" key="3">
    <source>
        <dbReference type="Proteomes" id="UP000516173"/>
    </source>
</evidence>
<accession>A0A7G1KUL2</accession>
<keyword evidence="1" id="KW-1133">Transmembrane helix</keyword>
<protein>
    <submittedName>
        <fullName evidence="2">Uncharacterized protein</fullName>
    </submittedName>
</protein>
<keyword evidence="3" id="KW-1185">Reference proteome</keyword>
<dbReference type="AlphaFoldDB" id="A0A7G1KUL2"/>
<feature type="transmembrane region" description="Helical" evidence="1">
    <location>
        <begin position="104"/>
        <end position="122"/>
    </location>
</feature>
<reference evidence="2 3" key="1">
    <citation type="submission" date="2020-08" db="EMBL/GenBank/DDBJ databases">
        <title>Genome Sequencing of Nocardia wallacei strain FMUON74 and assembly.</title>
        <authorList>
            <person name="Toyokawa M."/>
            <person name="Uesaka K."/>
        </authorList>
    </citation>
    <scope>NUCLEOTIDE SEQUENCE [LARGE SCALE GENOMIC DNA]</scope>
    <source>
        <strain evidence="2 3">FMUON74</strain>
    </source>
</reference>
<sequence length="131" mass="13431">MAEAGGDAASEVYRMPVSVRVAQVVALGMAAVGLVCTGAAGWLFGGRSALITSLSFVPTWLLGLTALAFGAAVGGGLRIGAILLAGLNMLWTVPSITGGHPPGWLGPASSVVVIVLLFRRAARDWFEPRGW</sequence>
<dbReference type="KEGG" id="nwl:NWFMUON74_66590"/>
<dbReference type="RefSeq" id="WP_187685555.1">
    <property type="nucleotide sequence ID" value="NZ_AP023396.1"/>
</dbReference>
<dbReference type="EMBL" id="AP023396">
    <property type="protein sequence ID" value="BCK58887.1"/>
    <property type="molecule type" value="Genomic_DNA"/>
</dbReference>
<feature type="transmembrane region" description="Helical" evidence="1">
    <location>
        <begin position="56"/>
        <end position="84"/>
    </location>
</feature>
<dbReference type="GeneID" id="80351771"/>
<organism evidence="2 3">
    <name type="scientific">Nocardia wallacei</name>
    <dbReference type="NCBI Taxonomy" id="480035"/>
    <lineage>
        <taxon>Bacteria</taxon>
        <taxon>Bacillati</taxon>
        <taxon>Actinomycetota</taxon>
        <taxon>Actinomycetes</taxon>
        <taxon>Mycobacteriales</taxon>
        <taxon>Nocardiaceae</taxon>
        <taxon>Nocardia</taxon>
    </lineage>
</organism>
<keyword evidence="1" id="KW-0812">Transmembrane</keyword>